<organism evidence="5 6">
    <name type="scientific">Sphaerosporella brunnea</name>
    <dbReference type="NCBI Taxonomy" id="1250544"/>
    <lineage>
        <taxon>Eukaryota</taxon>
        <taxon>Fungi</taxon>
        <taxon>Dikarya</taxon>
        <taxon>Ascomycota</taxon>
        <taxon>Pezizomycotina</taxon>
        <taxon>Pezizomycetes</taxon>
        <taxon>Pezizales</taxon>
        <taxon>Pyronemataceae</taxon>
        <taxon>Sphaerosporella</taxon>
    </lineage>
</organism>
<feature type="domain" description="4'-phosphopantetheinyl transferase" evidence="3">
    <location>
        <begin position="125"/>
        <end position="207"/>
    </location>
</feature>
<evidence type="ECO:0000313" key="6">
    <source>
        <dbReference type="Proteomes" id="UP000326924"/>
    </source>
</evidence>
<comment type="caution">
    <text evidence="5">The sequence shown here is derived from an EMBL/GenBank/DDBJ whole genome shotgun (WGS) entry which is preliminary data.</text>
</comment>
<evidence type="ECO:0000313" key="5">
    <source>
        <dbReference type="EMBL" id="KAA8895717.1"/>
    </source>
</evidence>
<dbReference type="Pfam" id="PF01648">
    <property type="entry name" value="ACPS"/>
    <property type="match status" value="1"/>
</dbReference>
<dbReference type="Proteomes" id="UP000326924">
    <property type="component" value="Unassembled WGS sequence"/>
</dbReference>
<dbReference type="GO" id="GO:0005829">
    <property type="term" value="C:cytosol"/>
    <property type="evidence" value="ECO:0007669"/>
    <property type="project" value="TreeGrafter"/>
</dbReference>
<evidence type="ECO:0000256" key="1">
    <source>
        <dbReference type="ARBA" id="ARBA00013172"/>
    </source>
</evidence>
<evidence type="ECO:0000256" key="2">
    <source>
        <dbReference type="ARBA" id="ARBA00022679"/>
    </source>
</evidence>
<keyword evidence="2" id="KW-0808">Transferase</keyword>
<sequence>MPLLRHYLDVSTLTHSQFTLLLPLLPPQTQTSITRYHFPEDRSLSLGSALLQRHLICAHYAQYTTLRSAPLSRDPLSGRPFHTAGAGVADYNVSHHSPRLEYPSGGERCIVALAAIVGAEAWGRRVGVDVVPTTHRRDGAEEFVDTFCGADHAGVFTAYERAVVMAQPGIEGRVRRLYLLWALKEAYTKAIGVGVVMDLTKIEFRGLEGMVGERWTGAEVWVDGRREERWYLEVSFLPGRKGGEGVGFWIAVCCDRAALAEGDEGGEWKEVDLLEEIVKPYGGESAKEIIEKWHSELG</sequence>
<dbReference type="GO" id="GO:0019878">
    <property type="term" value="P:lysine biosynthetic process via aminoadipic acid"/>
    <property type="evidence" value="ECO:0007669"/>
    <property type="project" value="TreeGrafter"/>
</dbReference>
<name>A0A5J5EKV0_9PEZI</name>
<feature type="domain" description="4'-phosphopantetheinyl transferase N-terminal" evidence="4">
    <location>
        <begin position="14"/>
        <end position="96"/>
    </location>
</feature>
<dbReference type="EMBL" id="VXIS01000248">
    <property type="protein sequence ID" value="KAA8895717.1"/>
    <property type="molecule type" value="Genomic_DNA"/>
</dbReference>
<dbReference type="InterPro" id="IPR050559">
    <property type="entry name" value="P-Pant_transferase_sf"/>
</dbReference>
<evidence type="ECO:0000259" key="3">
    <source>
        <dbReference type="Pfam" id="PF01648"/>
    </source>
</evidence>
<dbReference type="Pfam" id="PF22624">
    <property type="entry name" value="AASDHPPT_N"/>
    <property type="match status" value="1"/>
</dbReference>
<dbReference type="GO" id="GO:0008897">
    <property type="term" value="F:holo-[acyl-carrier-protein] synthase activity"/>
    <property type="evidence" value="ECO:0007669"/>
    <property type="project" value="UniProtKB-EC"/>
</dbReference>
<dbReference type="InParanoid" id="A0A5J5EKV0"/>
<dbReference type="EC" id="2.7.8.7" evidence="1"/>
<dbReference type="InterPro" id="IPR037143">
    <property type="entry name" value="4-PPantetheinyl_Trfase_dom_sf"/>
</dbReference>
<dbReference type="SUPFAM" id="SSF56214">
    <property type="entry name" value="4'-phosphopantetheinyl transferase"/>
    <property type="match status" value="2"/>
</dbReference>
<dbReference type="InterPro" id="IPR055066">
    <property type="entry name" value="AASDHPPT_N"/>
</dbReference>
<dbReference type="GO" id="GO:0000287">
    <property type="term" value="F:magnesium ion binding"/>
    <property type="evidence" value="ECO:0007669"/>
    <property type="project" value="InterPro"/>
</dbReference>
<dbReference type="OrthoDB" id="26719at2759"/>
<dbReference type="PANTHER" id="PTHR12215">
    <property type="entry name" value="PHOSPHOPANTETHEINE TRANSFERASE"/>
    <property type="match status" value="1"/>
</dbReference>
<proteinExistence type="predicted"/>
<reference evidence="5 6" key="1">
    <citation type="submission" date="2019-09" db="EMBL/GenBank/DDBJ databases">
        <title>Draft genome of the ectomycorrhizal ascomycete Sphaerosporella brunnea.</title>
        <authorList>
            <consortium name="DOE Joint Genome Institute"/>
            <person name="Benucci G.M."/>
            <person name="Marozzi G."/>
            <person name="Antonielli L."/>
            <person name="Sanchez S."/>
            <person name="Marco P."/>
            <person name="Wang X."/>
            <person name="Falini L.B."/>
            <person name="Barry K."/>
            <person name="Haridas S."/>
            <person name="Lipzen A."/>
            <person name="Labutti K."/>
            <person name="Grigoriev I.V."/>
            <person name="Murat C."/>
            <person name="Martin F."/>
            <person name="Albertini E."/>
            <person name="Donnini D."/>
            <person name="Bonito G."/>
        </authorList>
    </citation>
    <scope>NUCLEOTIDE SEQUENCE [LARGE SCALE GENOMIC DNA]</scope>
    <source>
        <strain evidence="5 6">Sb_GMNB300</strain>
    </source>
</reference>
<dbReference type="PANTHER" id="PTHR12215:SF10">
    <property type="entry name" value="L-AMINOADIPATE-SEMIALDEHYDE DEHYDROGENASE-PHOSPHOPANTETHEINYL TRANSFERASE"/>
    <property type="match status" value="1"/>
</dbReference>
<gene>
    <name evidence="5" type="ORF">FN846DRAFT_320170</name>
</gene>
<dbReference type="Gene3D" id="3.90.470.20">
    <property type="entry name" value="4'-phosphopantetheinyl transferase domain"/>
    <property type="match status" value="2"/>
</dbReference>
<keyword evidence="6" id="KW-1185">Reference proteome</keyword>
<dbReference type="InterPro" id="IPR008278">
    <property type="entry name" value="4-PPantetheinyl_Trfase_dom"/>
</dbReference>
<evidence type="ECO:0000259" key="4">
    <source>
        <dbReference type="Pfam" id="PF22624"/>
    </source>
</evidence>
<dbReference type="AlphaFoldDB" id="A0A5J5EKV0"/>
<protein>
    <recommendedName>
        <fullName evidence="1">holo-[acyl-carrier-protein] synthase</fullName>
        <ecNumber evidence="1">2.7.8.7</ecNumber>
    </recommendedName>
</protein>
<accession>A0A5J5EKV0</accession>